<feature type="transmembrane region" description="Helical" evidence="2">
    <location>
        <begin position="129"/>
        <end position="150"/>
    </location>
</feature>
<proteinExistence type="predicted"/>
<dbReference type="RefSeq" id="XP_004365971.1">
    <property type="nucleotide sequence ID" value="XM_004365914.2"/>
</dbReference>
<dbReference type="InParanoid" id="A0A0D2WIJ9"/>
<protein>
    <submittedName>
        <fullName evidence="3">Uncharacterized protein</fullName>
    </submittedName>
</protein>
<organism evidence="3 4">
    <name type="scientific">Capsaspora owczarzaki (strain ATCC 30864)</name>
    <dbReference type="NCBI Taxonomy" id="595528"/>
    <lineage>
        <taxon>Eukaryota</taxon>
        <taxon>Filasterea</taxon>
        <taxon>Capsaspora</taxon>
    </lineage>
</organism>
<dbReference type="Proteomes" id="UP000008743">
    <property type="component" value="Unassembled WGS sequence"/>
</dbReference>
<feature type="region of interest" description="Disordered" evidence="1">
    <location>
        <begin position="233"/>
        <end position="252"/>
    </location>
</feature>
<evidence type="ECO:0000313" key="4">
    <source>
        <dbReference type="Proteomes" id="UP000008743"/>
    </source>
</evidence>
<dbReference type="EMBL" id="KE346360">
    <property type="protein sequence ID" value="KJE89665.1"/>
    <property type="molecule type" value="Genomic_DNA"/>
</dbReference>
<gene>
    <name evidence="3" type="ORF">CAOG_001100</name>
</gene>
<evidence type="ECO:0000256" key="2">
    <source>
        <dbReference type="SAM" id="Phobius"/>
    </source>
</evidence>
<reference evidence="4" key="1">
    <citation type="submission" date="2011-02" db="EMBL/GenBank/DDBJ databases">
        <title>The Genome Sequence of Capsaspora owczarzaki ATCC 30864.</title>
        <authorList>
            <person name="Russ C."/>
            <person name="Cuomo C."/>
            <person name="Burger G."/>
            <person name="Gray M.W."/>
            <person name="Holland P.W.H."/>
            <person name="King N."/>
            <person name="Lang F.B.F."/>
            <person name="Roger A.J."/>
            <person name="Ruiz-Trillo I."/>
            <person name="Young S.K."/>
            <person name="Zeng Q."/>
            <person name="Gargeya S."/>
            <person name="Alvarado L."/>
            <person name="Berlin A."/>
            <person name="Chapman S.B."/>
            <person name="Chen Z."/>
            <person name="Freedman E."/>
            <person name="Gellesch M."/>
            <person name="Goldberg J."/>
            <person name="Griggs A."/>
            <person name="Gujja S."/>
            <person name="Heilman E."/>
            <person name="Heiman D."/>
            <person name="Howarth C."/>
            <person name="Mehta T."/>
            <person name="Neiman D."/>
            <person name="Pearson M."/>
            <person name="Roberts A."/>
            <person name="Saif S."/>
            <person name="Shea T."/>
            <person name="Shenoy N."/>
            <person name="Sisk P."/>
            <person name="Stolte C."/>
            <person name="Sykes S."/>
            <person name="White J."/>
            <person name="Yandava C."/>
            <person name="Haas B."/>
            <person name="Nusbaum C."/>
            <person name="Birren B."/>
        </authorList>
    </citation>
    <scope>NUCLEOTIDE SEQUENCE</scope>
    <source>
        <strain evidence="4">ATCC 30864</strain>
    </source>
</reference>
<keyword evidence="2" id="KW-1133">Transmembrane helix</keyword>
<feature type="transmembrane region" description="Helical" evidence="2">
    <location>
        <begin position="71"/>
        <end position="91"/>
    </location>
</feature>
<feature type="transmembrane region" description="Helical" evidence="2">
    <location>
        <begin position="39"/>
        <end position="59"/>
    </location>
</feature>
<keyword evidence="2" id="KW-0472">Membrane</keyword>
<keyword evidence="4" id="KW-1185">Reference proteome</keyword>
<keyword evidence="2" id="KW-0812">Transmembrane</keyword>
<dbReference type="OrthoDB" id="206005at2759"/>
<evidence type="ECO:0000313" key="3">
    <source>
        <dbReference type="EMBL" id="KJE89665.1"/>
    </source>
</evidence>
<name>A0A0D2WIJ9_CAPO3</name>
<dbReference type="AlphaFoldDB" id="A0A0D2WIJ9"/>
<accession>A0A0D2WIJ9</accession>
<sequence>MLLDTFENTPFLIDIAFGLTLVTFQYRAIPKGVSLPQRFLSTMIVVLAGPTICSALLGGVPDWLLRQNPSLWFFPLVFALVHFTRGVVPAIVEWPPIWFALSVIGNVGQASAATTWGCDRVTRHPNSDVASSFAAMLLVGLLSSTATILVDSAFNLTKATWSFSLPHDLFHFPWPSPIRSGLFMTVFYAIATDPHHVVTSSPLLPVETAKDVCFAFVVTHYIASELYDRWGRATPSSGDKKSGKTKATKKEQ</sequence>
<feature type="compositionally biased region" description="Basic and acidic residues" evidence="1">
    <location>
        <begin position="238"/>
        <end position="252"/>
    </location>
</feature>
<evidence type="ECO:0000256" key="1">
    <source>
        <dbReference type="SAM" id="MobiDB-lite"/>
    </source>
</evidence>